<comment type="caution">
    <text evidence="2">The sequence shown here is derived from an EMBL/GenBank/DDBJ whole genome shotgun (WGS) entry which is preliminary data.</text>
</comment>
<evidence type="ECO:0000313" key="3">
    <source>
        <dbReference type="Proteomes" id="UP001066276"/>
    </source>
</evidence>
<proteinExistence type="predicted"/>
<feature type="region of interest" description="Disordered" evidence="1">
    <location>
        <begin position="165"/>
        <end position="184"/>
    </location>
</feature>
<evidence type="ECO:0000313" key="2">
    <source>
        <dbReference type="EMBL" id="KAJ1165861.1"/>
    </source>
</evidence>
<evidence type="ECO:0000256" key="1">
    <source>
        <dbReference type="SAM" id="MobiDB-lite"/>
    </source>
</evidence>
<reference evidence="2" key="1">
    <citation type="journal article" date="2022" name="bioRxiv">
        <title>Sequencing and chromosome-scale assembly of the giantPleurodeles waltlgenome.</title>
        <authorList>
            <person name="Brown T."/>
            <person name="Elewa A."/>
            <person name="Iarovenko S."/>
            <person name="Subramanian E."/>
            <person name="Araus A.J."/>
            <person name="Petzold A."/>
            <person name="Susuki M."/>
            <person name="Suzuki K.-i.T."/>
            <person name="Hayashi T."/>
            <person name="Toyoda A."/>
            <person name="Oliveira C."/>
            <person name="Osipova E."/>
            <person name="Leigh N.D."/>
            <person name="Simon A."/>
            <person name="Yun M.H."/>
        </authorList>
    </citation>
    <scope>NUCLEOTIDE SEQUENCE</scope>
    <source>
        <strain evidence="2">20211129_DDA</strain>
        <tissue evidence="2">Liver</tissue>
    </source>
</reference>
<name>A0AAV7SPA9_PLEWA</name>
<keyword evidence="3" id="KW-1185">Reference proteome</keyword>
<accession>A0AAV7SPA9</accession>
<gene>
    <name evidence="2" type="ORF">NDU88_006278</name>
</gene>
<dbReference type="AlphaFoldDB" id="A0AAV7SPA9"/>
<dbReference type="EMBL" id="JANPWB010000008">
    <property type="protein sequence ID" value="KAJ1165861.1"/>
    <property type="molecule type" value="Genomic_DNA"/>
</dbReference>
<organism evidence="2 3">
    <name type="scientific">Pleurodeles waltl</name>
    <name type="common">Iberian ribbed newt</name>
    <dbReference type="NCBI Taxonomy" id="8319"/>
    <lineage>
        <taxon>Eukaryota</taxon>
        <taxon>Metazoa</taxon>
        <taxon>Chordata</taxon>
        <taxon>Craniata</taxon>
        <taxon>Vertebrata</taxon>
        <taxon>Euteleostomi</taxon>
        <taxon>Amphibia</taxon>
        <taxon>Batrachia</taxon>
        <taxon>Caudata</taxon>
        <taxon>Salamandroidea</taxon>
        <taxon>Salamandridae</taxon>
        <taxon>Pleurodelinae</taxon>
        <taxon>Pleurodeles</taxon>
    </lineage>
</organism>
<protein>
    <submittedName>
        <fullName evidence="2">Uncharacterized protein</fullName>
    </submittedName>
</protein>
<sequence length="184" mass="20065">MPRGRYPRPFSPCTGCGYWPPLESGSAGSTRFLCCFVWGPLFGSRSCPVSRRFSALPAHLLVGERRAPPDLPGRDLQLPAPSPAEQCHSRPHQCLPGSPQAVCPHPSPRLHWAGRADSSRAPRLLLEPLNCAPIGPYSSPRMPRRQGALSFPLCEVKLDPTYSSDVRPARVLRRLGSSKRAAAP</sequence>
<dbReference type="Proteomes" id="UP001066276">
    <property type="component" value="Chromosome 4_2"/>
</dbReference>